<sequence>MKKIFTTAMLALLGAGAYAQTIPQTTQGSIVVSGSVNLSNETSENTSYDPASKNTYRSINLYPSIGYFIQDGLEIGTGLSLRHQTSISKTEELKQTSRTKTISLSPYVRKYIPLHEQLHLHGTAYASFGIGNTTGKNNQGSSSVVVSTHHNVAIGAYPGLTYFATPRLGFTATFGSLSYENSREKAKEGQASDWSRRSNYFRADLSPNSISLGLSYFISR</sequence>
<reference evidence="3" key="1">
    <citation type="journal article" date="2019" name="Int. J. Syst. Evol. Microbiol.">
        <title>The Global Catalogue of Microorganisms (GCM) 10K type strain sequencing project: providing services to taxonomists for standard genome sequencing and annotation.</title>
        <authorList>
            <consortium name="The Broad Institute Genomics Platform"/>
            <consortium name="The Broad Institute Genome Sequencing Center for Infectious Disease"/>
            <person name="Wu L."/>
            <person name="Ma J."/>
        </authorList>
    </citation>
    <scope>NUCLEOTIDE SEQUENCE [LARGE SCALE GENOMIC DNA]</scope>
    <source>
        <strain evidence="3">CGMCC 1.12749</strain>
    </source>
</reference>
<protein>
    <recommendedName>
        <fullName evidence="4">Outer membrane protein beta-barrel domain-containing protein</fullName>
    </recommendedName>
</protein>
<evidence type="ECO:0008006" key="4">
    <source>
        <dbReference type="Google" id="ProtNLM"/>
    </source>
</evidence>
<feature type="signal peptide" evidence="1">
    <location>
        <begin position="1"/>
        <end position="19"/>
    </location>
</feature>
<dbReference type="SUPFAM" id="SSF56925">
    <property type="entry name" value="OMPA-like"/>
    <property type="match status" value="1"/>
</dbReference>
<proteinExistence type="predicted"/>
<feature type="chain" id="PRO_5045868553" description="Outer membrane protein beta-barrel domain-containing protein" evidence="1">
    <location>
        <begin position="20"/>
        <end position="220"/>
    </location>
</feature>
<keyword evidence="1" id="KW-0732">Signal</keyword>
<dbReference type="Proteomes" id="UP000634043">
    <property type="component" value="Unassembled WGS sequence"/>
</dbReference>
<dbReference type="Gene3D" id="2.40.160.20">
    <property type="match status" value="1"/>
</dbReference>
<evidence type="ECO:0000313" key="2">
    <source>
        <dbReference type="EMBL" id="GGG13326.1"/>
    </source>
</evidence>
<dbReference type="RefSeq" id="WP_188501127.1">
    <property type="nucleotide sequence ID" value="NZ_BMFP01000003.1"/>
</dbReference>
<dbReference type="InterPro" id="IPR011250">
    <property type="entry name" value="OMP/PagP_B-barrel"/>
</dbReference>
<dbReference type="EMBL" id="BMFP01000003">
    <property type="protein sequence ID" value="GGG13326.1"/>
    <property type="molecule type" value="Genomic_DNA"/>
</dbReference>
<evidence type="ECO:0000313" key="3">
    <source>
        <dbReference type="Proteomes" id="UP000634043"/>
    </source>
</evidence>
<comment type="caution">
    <text evidence="2">The sequence shown here is derived from an EMBL/GenBank/DDBJ whole genome shotgun (WGS) entry which is preliminary data.</text>
</comment>
<evidence type="ECO:0000256" key="1">
    <source>
        <dbReference type="SAM" id="SignalP"/>
    </source>
</evidence>
<accession>A0ABQ1W3J3</accession>
<keyword evidence="3" id="KW-1185">Reference proteome</keyword>
<name>A0ABQ1W3J3_9BACT</name>
<organism evidence="2 3">
    <name type="scientific">Pontibacter amylolyticus</name>
    <dbReference type="NCBI Taxonomy" id="1424080"/>
    <lineage>
        <taxon>Bacteria</taxon>
        <taxon>Pseudomonadati</taxon>
        <taxon>Bacteroidota</taxon>
        <taxon>Cytophagia</taxon>
        <taxon>Cytophagales</taxon>
        <taxon>Hymenobacteraceae</taxon>
        <taxon>Pontibacter</taxon>
    </lineage>
</organism>
<gene>
    <name evidence="2" type="ORF">GCM10011323_17130</name>
</gene>